<comment type="subcellular location">
    <subcellularLocation>
        <location evidence="1">Cell inner membrane</location>
    </subcellularLocation>
</comment>
<accession>A0A413VRT5</accession>
<evidence type="ECO:0000256" key="2">
    <source>
        <dbReference type="ARBA" id="ARBA00022475"/>
    </source>
</evidence>
<gene>
    <name evidence="8" type="ORF">DW888_06700</name>
</gene>
<evidence type="ECO:0000313" key="9">
    <source>
        <dbReference type="Proteomes" id="UP000284379"/>
    </source>
</evidence>
<evidence type="ECO:0000313" key="8">
    <source>
        <dbReference type="EMBL" id="RHB36327.1"/>
    </source>
</evidence>
<dbReference type="GO" id="GO:0009247">
    <property type="term" value="P:glycolipid biosynthetic process"/>
    <property type="evidence" value="ECO:0007669"/>
    <property type="project" value="UniProtKB-ARBA"/>
</dbReference>
<dbReference type="GO" id="GO:0005886">
    <property type="term" value="C:plasma membrane"/>
    <property type="evidence" value="ECO:0007669"/>
    <property type="project" value="UniProtKB-SubCell"/>
</dbReference>
<proteinExistence type="predicted"/>
<keyword evidence="5 7" id="KW-0472">Membrane</keyword>
<keyword evidence="7" id="KW-0812">Transmembrane</keyword>
<dbReference type="Pfam" id="PF03279">
    <property type="entry name" value="Lip_A_acyltrans"/>
    <property type="match status" value="1"/>
</dbReference>
<dbReference type="GeneID" id="69504539"/>
<evidence type="ECO:0000256" key="3">
    <source>
        <dbReference type="ARBA" id="ARBA00022519"/>
    </source>
</evidence>
<dbReference type="PANTHER" id="PTHR30606">
    <property type="entry name" value="LIPID A BIOSYNTHESIS LAUROYL ACYLTRANSFERASE"/>
    <property type="match status" value="1"/>
</dbReference>
<keyword evidence="3" id="KW-0997">Cell inner membrane</keyword>
<dbReference type="AlphaFoldDB" id="A0A413VRT5"/>
<dbReference type="InterPro" id="IPR004960">
    <property type="entry name" value="LipA_acyltrans"/>
</dbReference>
<reference evidence="8 9" key="1">
    <citation type="submission" date="2018-08" db="EMBL/GenBank/DDBJ databases">
        <title>A genome reference for cultivated species of the human gut microbiota.</title>
        <authorList>
            <person name="Zou Y."/>
            <person name="Xue W."/>
            <person name="Luo G."/>
        </authorList>
    </citation>
    <scope>NUCLEOTIDE SEQUENCE [LARGE SCALE GENOMIC DNA]</scope>
    <source>
        <strain evidence="8 9">AM40-30BH</strain>
    </source>
</reference>
<keyword evidence="4 8" id="KW-0808">Transferase</keyword>
<keyword evidence="6" id="KW-0012">Acyltransferase</keyword>
<dbReference type="PANTHER" id="PTHR30606:SF10">
    <property type="entry name" value="PHOSPHATIDYLINOSITOL MANNOSIDE ACYLTRANSFERASE"/>
    <property type="match status" value="1"/>
</dbReference>
<keyword evidence="7" id="KW-1133">Transmembrane helix</keyword>
<evidence type="ECO:0000256" key="1">
    <source>
        <dbReference type="ARBA" id="ARBA00004533"/>
    </source>
</evidence>
<name>A0A413VRT5_9BACE</name>
<evidence type="ECO:0000256" key="7">
    <source>
        <dbReference type="SAM" id="Phobius"/>
    </source>
</evidence>
<dbReference type="GO" id="GO:0016746">
    <property type="term" value="F:acyltransferase activity"/>
    <property type="evidence" value="ECO:0007669"/>
    <property type="project" value="UniProtKB-KW"/>
</dbReference>
<evidence type="ECO:0000256" key="4">
    <source>
        <dbReference type="ARBA" id="ARBA00022679"/>
    </source>
</evidence>
<feature type="transmembrane region" description="Helical" evidence="7">
    <location>
        <begin position="6"/>
        <end position="39"/>
    </location>
</feature>
<dbReference type="Proteomes" id="UP000284379">
    <property type="component" value="Unassembled WGS sequence"/>
</dbReference>
<sequence>MKTVLYYFIFFFWFIASLLPLRFLYIFSDLLYFPLYYCVRYRRKIVRKNLIESFPEKELGEIQRIEKAFYHYFCDYMVETIKLFSMSEEQMRRRMTFGGVEKINEIIKDRDCVAYLGHYCNWEWVASLPLHLDIDKDLVVGQIYHRLESPAFDQLFLRMRSRFRAVNIEMFMALRQLVRYKQQKKRFIIGFISDQSPNWNFVNMWTDFLNHKSSFFVGAEGIAKATDAVVVYIDVQRVRRGYYHAEFILMTDQPKSFPNYEITVDYARRLEATIQRAPQYWLWSHNRWKRTYEEYLRRNQK</sequence>
<keyword evidence="2" id="KW-1003">Cell membrane</keyword>
<comment type="caution">
    <text evidence="8">The sequence shown here is derived from an EMBL/GenBank/DDBJ whole genome shotgun (WGS) entry which is preliminary data.</text>
</comment>
<dbReference type="CDD" id="cd07984">
    <property type="entry name" value="LPLAT_LABLAT-like"/>
    <property type="match status" value="1"/>
</dbReference>
<evidence type="ECO:0000256" key="5">
    <source>
        <dbReference type="ARBA" id="ARBA00023136"/>
    </source>
</evidence>
<dbReference type="RefSeq" id="WP_025866587.1">
    <property type="nucleotide sequence ID" value="NZ_CABJFV010000004.1"/>
</dbReference>
<organism evidence="8 9">
    <name type="scientific">Bacteroides nordii</name>
    <dbReference type="NCBI Taxonomy" id="291645"/>
    <lineage>
        <taxon>Bacteria</taxon>
        <taxon>Pseudomonadati</taxon>
        <taxon>Bacteroidota</taxon>
        <taxon>Bacteroidia</taxon>
        <taxon>Bacteroidales</taxon>
        <taxon>Bacteroidaceae</taxon>
        <taxon>Bacteroides</taxon>
    </lineage>
</organism>
<evidence type="ECO:0000256" key="6">
    <source>
        <dbReference type="ARBA" id="ARBA00023315"/>
    </source>
</evidence>
<protein>
    <submittedName>
        <fullName evidence="8">Acetyltransferase</fullName>
    </submittedName>
</protein>
<dbReference type="EMBL" id="QSGO01000004">
    <property type="protein sequence ID" value="RHB36327.1"/>
    <property type="molecule type" value="Genomic_DNA"/>
</dbReference>